<dbReference type="CDD" id="cd14007">
    <property type="entry name" value="STKc_Aurora"/>
    <property type="match status" value="1"/>
</dbReference>
<evidence type="ECO:0000256" key="15">
    <source>
        <dbReference type="PIRSR" id="PIRSR630616-2"/>
    </source>
</evidence>
<evidence type="ECO:0000256" key="4">
    <source>
        <dbReference type="ARBA" id="ARBA00022527"/>
    </source>
</evidence>
<evidence type="ECO:0000256" key="18">
    <source>
        <dbReference type="RuleBase" id="RU000304"/>
    </source>
</evidence>
<organism evidence="22 24">
    <name type="scientific">Yarrowia lipolytica</name>
    <name type="common">Candida lipolytica</name>
    <dbReference type="NCBI Taxonomy" id="4952"/>
    <lineage>
        <taxon>Eukaryota</taxon>
        <taxon>Fungi</taxon>
        <taxon>Dikarya</taxon>
        <taxon>Ascomycota</taxon>
        <taxon>Saccharomycotina</taxon>
        <taxon>Dipodascomycetes</taxon>
        <taxon>Dipodascales</taxon>
        <taxon>Dipodascales incertae sedis</taxon>
        <taxon>Yarrowia</taxon>
    </lineage>
</organism>
<feature type="domain" description="Protein kinase" evidence="21">
    <location>
        <begin position="99"/>
        <end position="350"/>
    </location>
</feature>
<dbReference type="GO" id="GO:0035175">
    <property type="term" value="F:histone H3S10 kinase activity"/>
    <property type="evidence" value="ECO:0007669"/>
    <property type="project" value="EnsemblFungi"/>
</dbReference>
<dbReference type="GO" id="GO:0033316">
    <property type="term" value="P:meiotic spindle assembly checkpoint signaling"/>
    <property type="evidence" value="ECO:0007669"/>
    <property type="project" value="EnsemblFungi"/>
</dbReference>
<evidence type="ECO:0000313" key="22">
    <source>
        <dbReference type="EMBL" id="AOW06383.1"/>
    </source>
</evidence>
<dbReference type="GO" id="GO:1902115">
    <property type="term" value="P:regulation of organelle assembly"/>
    <property type="evidence" value="ECO:0007669"/>
    <property type="project" value="UniProtKB-ARBA"/>
</dbReference>
<dbReference type="InterPro" id="IPR000719">
    <property type="entry name" value="Prot_kinase_dom"/>
</dbReference>
<dbReference type="GO" id="GO:1905824">
    <property type="term" value="P:positive regulation of mitotic sister chromatid arm separation"/>
    <property type="evidence" value="ECO:0007669"/>
    <property type="project" value="EnsemblFungi"/>
</dbReference>
<dbReference type="GO" id="GO:0120110">
    <property type="term" value="P:interphase mitotic telomere clustering"/>
    <property type="evidence" value="ECO:0007669"/>
    <property type="project" value="EnsemblFungi"/>
</dbReference>
<accession>A0A1D8NLA1</accession>
<dbReference type="Proteomes" id="UP000256601">
    <property type="component" value="Unassembled WGS sequence"/>
</dbReference>
<dbReference type="GO" id="GO:0005524">
    <property type="term" value="F:ATP binding"/>
    <property type="evidence" value="ECO:0007669"/>
    <property type="project" value="UniProtKB-UniRule"/>
</dbReference>
<dbReference type="PROSITE" id="PS00108">
    <property type="entry name" value="PROTEIN_KINASE_ST"/>
    <property type="match status" value="1"/>
</dbReference>
<dbReference type="InterPro" id="IPR017441">
    <property type="entry name" value="Protein_kinase_ATP_BS"/>
</dbReference>
<dbReference type="SUPFAM" id="SSF56112">
    <property type="entry name" value="Protein kinase-like (PK-like)"/>
    <property type="match status" value="1"/>
</dbReference>
<dbReference type="GO" id="GO:0032133">
    <property type="term" value="C:chromosome passenger complex"/>
    <property type="evidence" value="ECO:0007669"/>
    <property type="project" value="EnsemblFungi"/>
</dbReference>
<dbReference type="GO" id="GO:0010971">
    <property type="term" value="P:positive regulation of G2/M transition of mitotic cell cycle"/>
    <property type="evidence" value="ECO:0007669"/>
    <property type="project" value="EnsemblFungi"/>
</dbReference>
<dbReference type="GO" id="GO:1902412">
    <property type="term" value="P:regulation of mitotic cytokinesis"/>
    <property type="evidence" value="ECO:0007669"/>
    <property type="project" value="EnsemblFungi"/>
</dbReference>
<comment type="catalytic activity">
    <reaction evidence="13 19">
        <text>L-seryl-[protein] + ATP = O-phospho-L-seryl-[protein] + ADP + H(+)</text>
        <dbReference type="Rhea" id="RHEA:17989"/>
        <dbReference type="Rhea" id="RHEA-COMP:9863"/>
        <dbReference type="Rhea" id="RHEA-COMP:11604"/>
        <dbReference type="ChEBI" id="CHEBI:15378"/>
        <dbReference type="ChEBI" id="CHEBI:29999"/>
        <dbReference type="ChEBI" id="CHEBI:30616"/>
        <dbReference type="ChEBI" id="CHEBI:83421"/>
        <dbReference type="ChEBI" id="CHEBI:456216"/>
        <dbReference type="EC" id="2.7.11.1"/>
    </reaction>
</comment>
<dbReference type="EMBL" id="KZ858959">
    <property type="protein sequence ID" value="RDW27737.1"/>
    <property type="molecule type" value="Genomic_DNA"/>
</dbReference>
<keyword evidence="7 19" id="KW-0418">Kinase</keyword>
<dbReference type="GO" id="GO:0051316">
    <property type="term" value="P:attachment of meiotic spindle microtubules to kinetochore"/>
    <property type="evidence" value="ECO:0007669"/>
    <property type="project" value="EnsemblFungi"/>
</dbReference>
<keyword evidence="4 18" id="KW-0723">Serine/threonine-protein kinase</keyword>
<evidence type="ECO:0000313" key="25">
    <source>
        <dbReference type="Proteomes" id="UP000256601"/>
    </source>
</evidence>
<dbReference type="RefSeq" id="XP_504770.1">
    <property type="nucleotide sequence ID" value="XM_504770.1"/>
</dbReference>
<evidence type="ECO:0000313" key="23">
    <source>
        <dbReference type="EMBL" id="RDW27737.1"/>
    </source>
</evidence>
<dbReference type="OrthoDB" id="377346at2759"/>
<evidence type="ECO:0000256" key="2">
    <source>
        <dbReference type="ARBA" id="ARBA00012513"/>
    </source>
</evidence>
<evidence type="ECO:0000256" key="7">
    <source>
        <dbReference type="ARBA" id="ARBA00022777"/>
    </source>
</evidence>
<evidence type="ECO:0000313" key="24">
    <source>
        <dbReference type="Proteomes" id="UP000182444"/>
    </source>
</evidence>
<feature type="cross-link" description="Glycyl lysine isopeptide (Lys-Gly) (interchain with G-Cter in SUMO2)" evidence="16">
    <location>
        <position position="224"/>
    </location>
</feature>
<dbReference type="GO" id="GO:0140429">
    <property type="term" value="P:positive regulation of mitotic sister chromatid biorientation"/>
    <property type="evidence" value="ECO:0007669"/>
    <property type="project" value="EnsemblFungi"/>
</dbReference>
<dbReference type="EC" id="2.7.11.1" evidence="2 19"/>
<reference evidence="22 24" key="1">
    <citation type="journal article" date="2016" name="PLoS ONE">
        <title>Sequence Assembly of Yarrowia lipolytica Strain W29/CLIB89 Shows Transposable Element Diversity.</title>
        <authorList>
            <person name="Magnan C."/>
            <person name="Yu J."/>
            <person name="Chang I."/>
            <person name="Jahn E."/>
            <person name="Kanomata Y."/>
            <person name="Wu J."/>
            <person name="Zeller M."/>
            <person name="Oakes M."/>
            <person name="Baldi P."/>
            <person name="Sandmeyer S."/>
        </authorList>
    </citation>
    <scope>NUCLEOTIDE SEQUENCE [LARGE SCALE GENOMIC DNA]</scope>
    <source>
        <strain evidence="22">CLIB89</strain>
        <strain evidence="24">CLIB89(W29)</strain>
    </source>
</reference>
<dbReference type="GO" id="GO:0007094">
    <property type="term" value="P:mitotic spindle assembly checkpoint signaling"/>
    <property type="evidence" value="ECO:0007669"/>
    <property type="project" value="EnsemblFungi"/>
</dbReference>
<evidence type="ECO:0000256" key="3">
    <source>
        <dbReference type="ARBA" id="ARBA00021157"/>
    </source>
</evidence>
<feature type="binding site" evidence="15">
    <location>
        <position position="109"/>
    </location>
    <ligand>
        <name>ATP</name>
        <dbReference type="ChEBI" id="CHEBI:30616"/>
    </ligand>
</feature>
<gene>
    <name evidence="23" type="ORF">B0I71DRAFT_128620</name>
    <name evidence="22" type="ORF">YALI1_E40782g</name>
</gene>
<feature type="binding site" evidence="15">
    <location>
        <begin position="226"/>
        <end position="227"/>
    </location>
    <ligand>
        <name>ATP</name>
        <dbReference type="ChEBI" id="CHEBI:30616"/>
    </ligand>
</feature>
<dbReference type="Pfam" id="PF00069">
    <property type="entry name" value="Pkinase"/>
    <property type="match status" value="1"/>
</dbReference>
<keyword evidence="6 15" id="KW-0547">Nucleotide-binding</keyword>
<comment type="similarity">
    <text evidence="19">Belongs to the protein kinase superfamily. Ser/Thr protein kinase family. Aurora subfamily.</text>
</comment>
<dbReference type="OMA" id="ESRFPEW"/>
<dbReference type="VEuPathDB" id="FungiDB:YALI1_E40782g"/>
<evidence type="ECO:0000256" key="8">
    <source>
        <dbReference type="ARBA" id="ARBA00022829"/>
    </source>
</evidence>
<protein>
    <recommendedName>
        <fullName evidence="3 19">Aurora kinase</fullName>
        <ecNumber evidence="2 19">2.7.11.1</ecNumber>
    </recommendedName>
</protein>
<dbReference type="GO" id="GO:0000781">
    <property type="term" value="C:chromosome, telomeric region"/>
    <property type="evidence" value="ECO:0007669"/>
    <property type="project" value="EnsemblFungi"/>
</dbReference>
<evidence type="ECO:0000256" key="14">
    <source>
        <dbReference type="PIRSR" id="PIRSR630616-1"/>
    </source>
</evidence>
<feature type="binding site" evidence="15 17">
    <location>
        <position position="128"/>
    </location>
    <ligand>
        <name>ATP</name>
        <dbReference type="ChEBI" id="CHEBI:30616"/>
    </ligand>
</feature>
<evidence type="ECO:0000256" key="10">
    <source>
        <dbReference type="ARBA" id="ARBA00022840"/>
    </source>
</evidence>
<dbReference type="PANTHER" id="PTHR24350">
    <property type="entry name" value="SERINE/THREONINE-PROTEIN KINASE IAL-RELATED"/>
    <property type="match status" value="1"/>
</dbReference>
<comment type="subcellular location">
    <subcellularLocation>
        <location evidence="1">Chromosome</location>
        <location evidence="1">Centromere</location>
        <location evidence="1">Kinetochore</location>
    </subcellularLocation>
</comment>
<dbReference type="Gene3D" id="1.10.510.10">
    <property type="entry name" value="Transferase(Phosphotransferase) domain 1"/>
    <property type="match status" value="1"/>
</dbReference>
<dbReference type="PROSITE" id="PS50011">
    <property type="entry name" value="PROTEIN_KINASE_DOM"/>
    <property type="match status" value="1"/>
</dbReference>
<feature type="binding site" evidence="15">
    <location>
        <position position="240"/>
    </location>
    <ligand>
        <name>ATP</name>
        <dbReference type="ChEBI" id="CHEBI:30616"/>
    </ligand>
</feature>
<sequence length="371" mass="42751">MSMKQLETSMSSVSLQEKKPTRIKIALHPQSKSEQNETDRASKIPTGRISTTQPQTYYRPTNLTKTPASQVSRRSSYTTDPPSPLTGITGFRNYSLDDFEIGKALGKGKFGKVYLVKDKKTGFVSALKCMEKKELVEGNVEKQFRREVEIQSNLRHTNVLRLFGHFHDKDRVYLILEYVVHGELYKLLRNQKRFTESTASSYIYQMSEALLYLHGKNIIHRDIKPENILLHFNDTIKISDFGWSVHAPSNRRSTLCGTMDYLPPEIVQSRPYDKNVDVWSLGILMYEFLCGAPPFEEPGGAQATYRRIVKLDLRIPPYVSADAADLIKRMLTLDPAKRFKLKDMHKHPWIVRLRPTWKYKVPKTASHERSA</sequence>
<feature type="compositionally biased region" description="Polar residues" evidence="20">
    <location>
        <begin position="48"/>
        <end position="80"/>
    </location>
</feature>
<evidence type="ECO:0000256" key="5">
    <source>
        <dbReference type="ARBA" id="ARBA00022679"/>
    </source>
</evidence>
<evidence type="ECO:0000259" key="21">
    <source>
        <dbReference type="PROSITE" id="PS50011"/>
    </source>
</evidence>
<evidence type="ECO:0000256" key="1">
    <source>
        <dbReference type="ARBA" id="ARBA00004629"/>
    </source>
</evidence>
<dbReference type="KEGG" id="yli:2912237"/>
<keyword evidence="11" id="KW-0137">Centromere</keyword>
<feature type="region of interest" description="Disordered" evidence="20">
    <location>
        <begin position="1"/>
        <end position="84"/>
    </location>
</feature>
<feature type="active site" description="Proton acceptor" evidence="14">
    <location>
        <position position="222"/>
    </location>
</feature>
<dbReference type="InterPro" id="IPR030616">
    <property type="entry name" value="Aur-like"/>
</dbReference>
<dbReference type="GO" id="GO:1904967">
    <property type="term" value="P:regulation of spindle attachment to meiosis I kinetochore"/>
    <property type="evidence" value="ECO:0007669"/>
    <property type="project" value="EnsemblFungi"/>
</dbReference>
<evidence type="ECO:0000256" key="13">
    <source>
        <dbReference type="ARBA" id="ARBA00048679"/>
    </source>
</evidence>
<evidence type="ECO:0000256" key="11">
    <source>
        <dbReference type="ARBA" id="ARBA00023328"/>
    </source>
</evidence>
<dbReference type="FunFam" id="1.10.510.10:FF:000235">
    <property type="entry name" value="Serine/threonine-protein kinase ark1"/>
    <property type="match status" value="1"/>
</dbReference>
<keyword evidence="8" id="KW-0159">Chromosome partition</keyword>
<dbReference type="FunFam" id="3.30.200.20:FF:000042">
    <property type="entry name" value="Aurora kinase A"/>
    <property type="match status" value="1"/>
</dbReference>
<evidence type="ECO:0000256" key="20">
    <source>
        <dbReference type="SAM" id="MobiDB-lite"/>
    </source>
</evidence>
<dbReference type="GO" id="GO:1990385">
    <property type="term" value="C:meiotic spindle midzone"/>
    <property type="evidence" value="ECO:0007669"/>
    <property type="project" value="EnsemblFungi"/>
</dbReference>
<feature type="compositionally biased region" description="Polar residues" evidence="20">
    <location>
        <begin position="1"/>
        <end position="15"/>
    </location>
</feature>
<dbReference type="AlphaFoldDB" id="A0A1D8NLA1"/>
<keyword evidence="5 19" id="KW-0808">Transferase</keyword>
<dbReference type="InterPro" id="IPR011009">
    <property type="entry name" value="Kinase-like_dom_sf"/>
</dbReference>
<dbReference type="VEuPathDB" id="FungiDB:YALI0_E34375g"/>
<reference evidence="23 25" key="2">
    <citation type="submission" date="2018-07" db="EMBL/GenBank/DDBJ databases">
        <title>Draft Genome Assemblies for Five Robust Yarrowia lipolytica Strains Exhibiting High Lipid Production and Pentose Sugar Utilization and Sugar Alcohol Secretion from Undetoxified Lignocellulosic Biomass Hydrolysates.</title>
        <authorList>
            <consortium name="DOE Joint Genome Institute"/>
            <person name="Walker C."/>
            <person name="Ryu S."/>
            <person name="Na H."/>
            <person name="Zane M."/>
            <person name="LaButti K."/>
            <person name="Lipzen A."/>
            <person name="Haridas S."/>
            <person name="Barry K."/>
            <person name="Grigoriev I.V."/>
            <person name="Quarterman J."/>
            <person name="Slininger P."/>
            <person name="Dien B."/>
            <person name="Trinh C.T."/>
        </authorList>
    </citation>
    <scope>NUCLEOTIDE SEQUENCE [LARGE SCALE GENOMIC DNA]</scope>
    <source>
        <strain evidence="23 25">YB392</strain>
    </source>
</reference>
<dbReference type="eggNOG" id="KOG0580">
    <property type="taxonomic scope" value="Eukaryota"/>
</dbReference>
<dbReference type="GO" id="GO:0140602">
    <property type="term" value="C:nucleolar peripheral inclusion body"/>
    <property type="evidence" value="ECO:0007669"/>
    <property type="project" value="EnsemblFungi"/>
</dbReference>
<dbReference type="Proteomes" id="UP000182444">
    <property type="component" value="Chromosome 1E"/>
</dbReference>
<keyword evidence="9" id="KW-0995">Kinetochore</keyword>
<dbReference type="GeneID" id="2912237"/>
<name>A0A1D8NLA1_YARLL</name>
<evidence type="ECO:0000256" key="17">
    <source>
        <dbReference type="PROSITE-ProRule" id="PRU10141"/>
    </source>
</evidence>
<evidence type="ECO:0000256" key="16">
    <source>
        <dbReference type="PIRSR" id="PIRSR630616-3"/>
    </source>
</evidence>
<dbReference type="PROSITE" id="PS00107">
    <property type="entry name" value="PROTEIN_KINASE_ATP"/>
    <property type="match status" value="1"/>
</dbReference>
<dbReference type="EMBL" id="CP017557">
    <property type="protein sequence ID" value="AOW06383.1"/>
    <property type="molecule type" value="Genomic_DNA"/>
</dbReference>
<dbReference type="GO" id="GO:0000939">
    <property type="term" value="C:inner kinetochore"/>
    <property type="evidence" value="ECO:0007669"/>
    <property type="project" value="EnsemblFungi"/>
</dbReference>
<dbReference type="SMART" id="SM00220">
    <property type="entry name" value="S_TKc"/>
    <property type="match status" value="1"/>
</dbReference>
<evidence type="ECO:0000256" key="12">
    <source>
        <dbReference type="ARBA" id="ARBA00047899"/>
    </source>
</evidence>
<dbReference type="InterPro" id="IPR008271">
    <property type="entry name" value="Ser/Thr_kinase_AS"/>
</dbReference>
<dbReference type="GO" id="GO:0090267">
    <property type="term" value="P:positive regulation of mitotic cell cycle spindle assembly checkpoint"/>
    <property type="evidence" value="ECO:0007669"/>
    <property type="project" value="EnsemblFungi"/>
</dbReference>
<dbReference type="SMR" id="A0A1D8NLA1"/>
<dbReference type="GO" id="GO:1990758">
    <property type="term" value="P:mitotic sister chromatid biorientation"/>
    <property type="evidence" value="ECO:0007669"/>
    <property type="project" value="EnsemblFungi"/>
</dbReference>
<proteinExistence type="inferred from homology"/>
<keyword evidence="10 15" id="KW-0067">ATP-binding</keyword>
<comment type="catalytic activity">
    <reaction evidence="12 19">
        <text>L-threonyl-[protein] + ATP = O-phospho-L-threonyl-[protein] + ADP + H(+)</text>
        <dbReference type="Rhea" id="RHEA:46608"/>
        <dbReference type="Rhea" id="RHEA-COMP:11060"/>
        <dbReference type="Rhea" id="RHEA-COMP:11605"/>
        <dbReference type="ChEBI" id="CHEBI:15378"/>
        <dbReference type="ChEBI" id="CHEBI:30013"/>
        <dbReference type="ChEBI" id="CHEBI:30616"/>
        <dbReference type="ChEBI" id="CHEBI:61977"/>
        <dbReference type="ChEBI" id="CHEBI:456216"/>
        <dbReference type="EC" id="2.7.11.1"/>
    </reaction>
</comment>
<evidence type="ECO:0000256" key="19">
    <source>
        <dbReference type="RuleBase" id="RU367134"/>
    </source>
</evidence>
<evidence type="ECO:0000256" key="6">
    <source>
        <dbReference type="ARBA" id="ARBA00022741"/>
    </source>
</evidence>
<dbReference type="GO" id="GO:1990023">
    <property type="term" value="C:mitotic spindle midzone"/>
    <property type="evidence" value="ECO:0007669"/>
    <property type="project" value="EnsemblFungi"/>
</dbReference>
<evidence type="ECO:0000256" key="9">
    <source>
        <dbReference type="ARBA" id="ARBA00022838"/>
    </source>
</evidence>
<dbReference type="GO" id="GO:1903380">
    <property type="term" value="P:positive regulation of mitotic chromosome condensation"/>
    <property type="evidence" value="ECO:0007669"/>
    <property type="project" value="EnsemblFungi"/>
</dbReference>